<protein>
    <submittedName>
        <fullName evidence="5">EAL domain-containing protein</fullName>
    </submittedName>
</protein>
<dbReference type="Proteomes" id="UP000624279">
    <property type="component" value="Unassembled WGS sequence"/>
</dbReference>
<reference evidence="5 6" key="1">
    <citation type="submission" date="2020-08" db="EMBL/GenBank/DDBJ databases">
        <title>Novel species isolated from subtropical streams in China.</title>
        <authorList>
            <person name="Lu H."/>
        </authorList>
    </citation>
    <scope>NUCLEOTIDE SEQUENCE [LARGE SCALE GENOMIC DNA]</scope>
    <source>
        <strain evidence="5 6">LX15W</strain>
    </source>
</reference>
<dbReference type="InterPro" id="IPR035965">
    <property type="entry name" value="PAS-like_dom_sf"/>
</dbReference>
<dbReference type="Gene3D" id="3.20.20.450">
    <property type="entry name" value="EAL domain"/>
    <property type="match status" value="1"/>
</dbReference>
<dbReference type="InterPro" id="IPR035919">
    <property type="entry name" value="EAL_sf"/>
</dbReference>
<dbReference type="Pfam" id="PF00989">
    <property type="entry name" value="PAS"/>
    <property type="match status" value="1"/>
</dbReference>
<dbReference type="InterPro" id="IPR000700">
    <property type="entry name" value="PAS-assoc_C"/>
</dbReference>
<evidence type="ECO:0000259" key="3">
    <source>
        <dbReference type="PROSITE" id="PS50883"/>
    </source>
</evidence>
<dbReference type="PANTHER" id="PTHR44757:SF2">
    <property type="entry name" value="BIOFILM ARCHITECTURE MAINTENANCE PROTEIN MBAA"/>
    <property type="match status" value="1"/>
</dbReference>
<feature type="domain" description="PAS" evidence="1">
    <location>
        <begin position="114"/>
        <end position="169"/>
    </location>
</feature>
<name>A0ABR6Y6T0_9BURK</name>
<dbReference type="PROSITE" id="PS50112">
    <property type="entry name" value="PAS"/>
    <property type="match status" value="1"/>
</dbReference>
<dbReference type="InterPro" id="IPR043128">
    <property type="entry name" value="Rev_trsase/Diguanyl_cyclase"/>
</dbReference>
<dbReference type="CDD" id="cd00130">
    <property type="entry name" value="PAS"/>
    <property type="match status" value="1"/>
</dbReference>
<dbReference type="SMART" id="SM00052">
    <property type="entry name" value="EAL"/>
    <property type="match status" value="1"/>
</dbReference>
<dbReference type="Gene3D" id="3.30.70.270">
    <property type="match status" value="1"/>
</dbReference>
<dbReference type="InterPro" id="IPR000160">
    <property type="entry name" value="GGDEF_dom"/>
</dbReference>
<dbReference type="InterPro" id="IPR000014">
    <property type="entry name" value="PAS"/>
</dbReference>
<evidence type="ECO:0000259" key="4">
    <source>
        <dbReference type="PROSITE" id="PS50887"/>
    </source>
</evidence>
<dbReference type="PROSITE" id="PS50887">
    <property type="entry name" value="GGDEF"/>
    <property type="match status" value="1"/>
</dbReference>
<dbReference type="SMART" id="SM00267">
    <property type="entry name" value="GGDEF"/>
    <property type="match status" value="1"/>
</dbReference>
<dbReference type="SMART" id="SM00086">
    <property type="entry name" value="PAC"/>
    <property type="match status" value="1"/>
</dbReference>
<dbReference type="InterPro" id="IPR029787">
    <property type="entry name" value="Nucleotide_cyclase"/>
</dbReference>
<dbReference type="CDD" id="cd01948">
    <property type="entry name" value="EAL"/>
    <property type="match status" value="1"/>
</dbReference>
<dbReference type="NCBIfam" id="TIGR00229">
    <property type="entry name" value="sensory_box"/>
    <property type="match status" value="1"/>
</dbReference>
<feature type="domain" description="PAC" evidence="2">
    <location>
        <begin position="185"/>
        <end position="237"/>
    </location>
</feature>
<evidence type="ECO:0000259" key="2">
    <source>
        <dbReference type="PROSITE" id="PS50113"/>
    </source>
</evidence>
<gene>
    <name evidence="5" type="ORF">H8K55_01885</name>
</gene>
<dbReference type="InterPro" id="IPR052155">
    <property type="entry name" value="Biofilm_reg_signaling"/>
</dbReference>
<dbReference type="SUPFAM" id="SSF141868">
    <property type="entry name" value="EAL domain-like"/>
    <property type="match status" value="1"/>
</dbReference>
<dbReference type="SUPFAM" id="SSF55785">
    <property type="entry name" value="PYP-like sensor domain (PAS domain)"/>
    <property type="match status" value="1"/>
</dbReference>
<dbReference type="EMBL" id="JACOGA010000001">
    <property type="protein sequence ID" value="MBC3872324.1"/>
    <property type="molecule type" value="Genomic_DNA"/>
</dbReference>
<dbReference type="Pfam" id="PF00990">
    <property type="entry name" value="GGDEF"/>
    <property type="match status" value="1"/>
</dbReference>
<proteinExistence type="predicted"/>
<dbReference type="PROSITE" id="PS50883">
    <property type="entry name" value="EAL"/>
    <property type="match status" value="1"/>
</dbReference>
<accession>A0ABR6Y6T0</accession>
<dbReference type="RefSeq" id="WP_186940307.1">
    <property type="nucleotide sequence ID" value="NZ_JACOGA010000001.1"/>
</dbReference>
<keyword evidence="6" id="KW-1185">Reference proteome</keyword>
<dbReference type="Pfam" id="PF00563">
    <property type="entry name" value="EAL"/>
    <property type="match status" value="1"/>
</dbReference>
<dbReference type="InterPro" id="IPR013767">
    <property type="entry name" value="PAS_fold"/>
</dbReference>
<dbReference type="Gene3D" id="3.30.450.20">
    <property type="entry name" value="PAS domain"/>
    <property type="match status" value="1"/>
</dbReference>
<comment type="caution">
    <text evidence="5">The sequence shown here is derived from an EMBL/GenBank/DDBJ whole genome shotgun (WGS) entry which is preliminary data.</text>
</comment>
<sequence length="674" mass="75897">MQSLPELQHHVSLGAELSEAIFCRSDSDLVQTLNRVVKLIFAESNIEFTQQLPPLTEGVICQQICAENYYLLSGKQGQISESDLGKLNFLTSITAKLFSSRLALYSRFDAAIRAQSIHSQILDQIHESVITMDLAGFILSWNLGAEKLFGYSANEAIGQNILFLYESDDAVDELTRDVFLEQGGREMEVRRRKKNGEIFWASLSLSTLCDEMSQPIGMIGYLSDITDRKRSEEKINHLAYYDPLTDLPNRTLFKKLLDNSLQQSHRNEASISVMFIDLNRFKPINDSLGHRVGDLLLQQVAERFRSSLRDNDVIARLGSDEFAVALHDVKQHFHTGMVAQKMLATLEPVFQIDEHELRLGASIGISIYPQDGNDAEALLQKADIAMFKAKRQSEKISGNYAFYDVEMNRMISGRLYLESGMRRALQKNEFFLLYQPKVDIYTGEVVGAEALIRWAHPQDGVISPLEFIPVAEETNLILQIDAWVLDMACAQAKIWQDAGIEPFRIAVNVSAKEFTVSLPERVEQALLKHQISAAWLELEITESMLMQNADGVVKIMAEITAQGVKLALDDFGTGFSSLSYLKRFPIDTLKIDRSFIQGIPDDVDDCAIASAIISMAKQMKHRVIAEGVENREQFAFLQKMGCDEIQGYLFSRPLEVEKFSALISKKFSLPTFGD</sequence>
<organism evidence="5 6">
    <name type="scientific">Undibacterium flavidum</name>
    <dbReference type="NCBI Taxonomy" id="2762297"/>
    <lineage>
        <taxon>Bacteria</taxon>
        <taxon>Pseudomonadati</taxon>
        <taxon>Pseudomonadota</taxon>
        <taxon>Betaproteobacteria</taxon>
        <taxon>Burkholderiales</taxon>
        <taxon>Oxalobacteraceae</taxon>
        <taxon>Undibacterium</taxon>
    </lineage>
</organism>
<dbReference type="PANTHER" id="PTHR44757">
    <property type="entry name" value="DIGUANYLATE CYCLASE DGCP"/>
    <property type="match status" value="1"/>
</dbReference>
<dbReference type="NCBIfam" id="TIGR00254">
    <property type="entry name" value="GGDEF"/>
    <property type="match status" value="1"/>
</dbReference>
<evidence type="ECO:0000313" key="5">
    <source>
        <dbReference type="EMBL" id="MBC3872324.1"/>
    </source>
</evidence>
<feature type="domain" description="GGDEF" evidence="4">
    <location>
        <begin position="269"/>
        <end position="405"/>
    </location>
</feature>
<feature type="domain" description="EAL" evidence="3">
    <location>
        <begin position="414"/>
        <end position="667"/>
    </location>
</feature>
<evidence type="ECO:0000313" key="6">
    <source>
        <dbReference type="Proteomes" id="UP000624279"/>
    </source>
</evidence>
<dbReference type="CDD" id="cd01949">
    <property type="entry name" value="GGDEF"/>
    <property type="match status" value="1"/>
</dbReference>
<evidence type="ECO:0000259" key="1">
    <source>
        <dbReference type="PROSITE" id="PS50112"/>
    </source>
</evidence>
<dbReference type="InterPro" id="IPR001610">
    <property type="entry name" value="PAC"/>
</dbReference>
<dbReference type="SMART" id="SM00091">
    <property type="entry name" value="PAS"/>
    <property type="match status" value="1"/>
</dbReference>
<dbReference type="InterPro" id="IPR001633">
    <property type="entry name" value="EAL_dom"/>
</dbReference>
<dbReference type="PROSITE" id="PS50113">
    <property type="entry name" value="PAC"/>
    <property type="match status" value="1"/>
</dbReference>
<dbReference type="SUPFAM" id="SSF55073">
    <property type="entry name" value="Nucleotide cyclase"/>
    <property type="match status" value="1"/>
</dbReference>